<evidence type="ECO:0000313" key="4">
    <source>
        <dbReference type="EMBL" id="MBW86320.1"/>
    </source>
</evidence>
<evidence type="ECO:0000256" key="1">
    <source>
        <dbReference type="PROSITE-ProRule" id="PRU00175"/>
    </source>
</evidence>
<dbReference type="EMBL" id="GGEC01005837">
    <property type="protein sequence ID" value="MBW86320.1"/>
    <property type="molecule type" value="Transcribed_RNA"/>
</dbReference>
<dbReference type="Pfam" id="PF13639">
    <property type="entry name" value="zf-RING_2"/>
    <property type="match status" value="1"/>
</dbReference>
<dbReference type="InterPro" id="IPR013083">
    <property type="entry name" value="Znf_RING/FYVE/PHD"/>
</dbReference>
<organism evidence="4">
    <name type="scientific">Rhizophora mucronata</name>
    <name type="common">Asiatic mangrove</name>
    <dbReference type="NCBI Taxonomy" id="61149"/>
    <lineage>
        <taxon>Eukaryota</taxon>
        <taxon>Viridiplantae</taxon>
        <taxon>Streptophyta</taxon>
        <taxon>Embryophyta</taxon>
        <taxon>Tracheophyta</taxon>
        <taxon>Spermatophyta</taxon>
        <taxon>Magnoliopsida</taxon>
        <taxon>eudicotyledons</taxon>
        <taxon>Gunneridae</taxon>
        <taxon>Pentapetalae</taxon>
        <taxon>rosids</taxon>
        <taxon>fabids</taxon>
        <taxon>Malpighiales</taxon>
        <taxon>Rhizophoraceae</taxon>
        <taxon>Rhizophora</taxon>
    </lineage>
</organism>
<keyword evidence="1" id="KW-0863">Zinc-finger</keyword>
<dbReference type="PROSITE" id="PS50089">
    <property type="entry name" value="ZF_RING_2"/>
    <property type="match status" value="1"/>
</dbReference>
<sequence length="155" mass="17795">MEVLYELLSNMCSMTLLFFAFLLLEAINFFLPIIGIAKKSGQSIVTTAEYLKLVEEENPAIFYTEALWEQKGSTGCTVCLTEFSEGDWLRKLGCGHTFHKDCLDKWLQRFLATCPLCRTKVLPEEIVAGNRRKNQILDDEMDEETTYMLAACMLW</sequence>
<evidence type="ECO:0000259" key="3">
    <source>
        <dbReference type="PROSITE" id="PS50089"/>
    </source>
</evidence>
<feature type="domain" description="RING-type" evidence="3">
    <location>
        <begin position="76"/>
        <end position="118"/>
    </location>
</feature>
<name>A0A2P2IYQ3_RHIMU</name>
<dbReference type="InterPro" id="IPR001841">
    <property type="entry name" value="Znf_RING"/>
</dbReference>
<dbReference type="SMART" id="SM00184">
    <property type="entry name" value="RING"/>
    <property type="match status" value="1"/>
</dbReference>
<keyword evidence="2" id="KW-1133">Transmembrane helix</keyword>
<dbReference type="SUPFAM" id="SSF57850">
    <property type="entry name" value="RING/U-box"/>
    <property type="match status" value="1"/>
</dbReference>
<feature type="transmembrane region" description="Helical" evidence="2">
    <location>
        <begin position="16"/>
        <end position="37"/>
    </location>
</feature>
<keyword evidence="1" id="KW-0479">Metal-binding</keyword>
<dbReference type="GO" id="GO:0008270">
    <property type="term" value="F:zinc ion binding"/>
    <property type="evidence" value="ECO:0007669"/>
    <property type="project" value="UniProtKB-KW"/>
</dbReference>
<proteinExistence type="predicted"/>
<keyword evidence="2" id="KW-0812">Transmembrane</keyword>
<accession>A0A2P2IYQ3</accession>
<protein>
    <recommendedName>
        <fullName evidence="3">RING-type domain-containing protein</fullName>
    </recommendedName>
</protein>
<dbReference type="PANTHER" id="PTHR47662:SF1">
    <property type="entry name" value="RING-TYPE DOMAIN-CONTAINING PROTEIN"/>
    <property type="match status" value="1"/>
</dbReference>
<reference evidence="4" key="1">
    <citation type="submission" date="2018-02" db="EMBL/GenBank/DDBJ databases">
        <title>Rhizophora mucronata_Transcriptome.</title>
        <authorList>
            <person name="Meera S.P."/>
            <person name="Sreeshan A."/>
            <person name="Augustine A."/>
        </authorList>
    </citation>
    <scope>NUCLEOTIDE SEQUENCE</scope>
    <source>
        <tissue evidence="4">Leaf</tissue>
    </source>
</reference>
<evidence type="ECO:0000256" key="2">
    <source>
        <dbReference type="SAM" id="Phobius"/>
    </source>
</evidence>
<keyword evidence="2" id="KW-0472">Membrane</keyword>
<keyword evidence="1" id="KW-0862">Zinc</keyword>
<dbReference type="AlphaFoldDB" id="A0A2P2IYQ3"/>
<dbReference type="Gene3D" id="3.30.40.10">
    <property type="entry name" value="Zinc/RING finger domain, C3HC4 (zinc finger)"/>
    <property type="match status" value="1"/>
</dbReference>
<dbReference type="PANTHER" id="PTHR47662">
    <property type="entry name" value="RING-TYPE DOMAIN-CONTAINING PROTEIN"/>
    <property type="match status" value="1"/>
</dbReference>
<dbReference type="CDD" id="cd16454">
    <property type="entry name" value="RING-H2_PA-TM-RING"/>
    <property type="match status" value="1"/>
</dbReference>